<keyword evidence="4" id="KW-1185">Reference proteome</keyword>
<feature type="domain" description="RNase H type-1" evidence="2">
    <location>
        <begin position="2"/>
        <end position="149"/>
    </location>
</feature>
<dbReference type="EMBL" id="BMOE01000012">
    <property type="protein sequence ID" value="GGJ84307.1"/>
    <property type="molecule type" value="Genomic_DNA"/>
</dbReference>
<dbReference type="GO" id="GO:0004523">
    <property type="term" value="F:RNA-DNA hybrid ribonuclease activity"/>
    <property type="evidence" value="ECO:0007669"/>
    <property type="project" value="InterPro"/>
</dbReference>
<evidence type="ECO:0000259" key="2">
    <source>
        <dbReference type="PROSITE" id="PS50879"/>
    </source>
</evidence>
<evidence type="ECO:0000313" key="4">
    <source>
        <dbReference type="Proteomes" id="UP000635726"/>
    </source>
</evidence>
<dbReference type="InterPro" id="IPR036397">
    <property type="entry name" value="RNaseH_sf"/>
</dbReference>
<protein>
    <recommendedName>
        <fullName evidence="2">RNase H type-1 domain-containing protein</fullName>
    </recommendedName>
</protein>
<dbReference type="PROSITE" id="PS50879">
    <property type="entry name" value="RNASE_H_1"/>
    <property type="match status" value="1"/>
</dbReference>
<name>A0A917UTH2_9DEIO</name>
<reference evidence="3" key="2">
    <citation type="submission" date="2020-09" db="EMBL/GenBank/DDBJ databases">
        <authorList>
            <person name="Sun Q."/>
            <person name="Ohkuma M."/>
        </authorList>
    </citation>
    <scope>NUCLEOTIDE SEQUENCE</scope>
    <source>
        <strain evidence="3">JCM 14371</strain>
    </source>
</reference>
<organism evidence="3 4">
    <name type="scientific">Deinococcus aquiradiocola</name>
    <dbReference type="NCBI Taxonomy" id="393059"/>
    <lineage>
        <taxon>Bacteria</taxon>
        <taxon>Thermotogati</taxon>
        <taxon>Deinococcota</taxon>
        <taxon>Deinococci</taxon>
        <taxon>Deinococcales</taxon>
        <taxon>Deinococcaceae</taxon>
        <taxon>Deinococcus</taxon>
    </lineage>
</organism>
<dbReference type="GO" id="GO:0003676">
    <property type="term" value="F:nucleic acid binding"/>
    <property type="evidence" value="ECO:0007669"/>
    <property type="project" value="InterPro"/>
</dbReference>
<evidence type="ECO:0000256" key="1">
    <source>
        <dbReference type="SAM" id="MobiDB-lite"/>
    </source>
</evidence>
<evidence type="ECO:0000313" key="3">
    <source>
        <dbReference type="EMBL" id="GGJ84307.1"/>
    </source>
</evidence>
<dbReference type="InterPro" id="IPR002156">
    <property type="entry name" value="RNaseH_domain"/>
</dbReference>
<dbReference type="AlphaFoldDB" id="A0A917UTH2"/>
<feature type="region of interest" description="Disordered" evidence="1">
    <location>
        <begin position="37"/>
        <end position="63"/>
    </location>
</feature>
<comment type="caution">
    <text evidence="3">The sequence shown here is derived from an EMBL/GenBank/DDBJ whole genome shotgun (WGS) entry which is preliminary data.</text>
</comment>
<dbReference type="InterPro" id="IPR012337">
    <property type="entry name" value="RNaseH-like_sf"/>
</dbReference>
<accession>A0A917UTH2</accession>
<reference evidence="3" key="1">
    <citation type="journal article" date="2014" name="Int. J. Syst. Evol. Microbiol.">
        <title>Complete genome sequence of Corynebacterium casei LMG S-19264T (=DSM 44701T), isolated from a smear-ripened cheese.</title>
        <authorList>
            <consortium name="US DOE Joint Genome Institute (JGI-PGF)"/>
            <person name="Walter F."/>
            <person name="Albersmeier A."/>
            <person name="Kalinowski J."/>
            <person name="Ruckert C."/>
        </authorList>
    </citation>
    <scope>NUCLEOTIDE SEQUENCE</scope>
    <source>
        <strain evidence="3">JCM 14371</strain>
    </source>
</reference>
<dbReference type="Proteomes" id="UP000635726">
    <property type="component" value="Unassembled WGS sequence"/>
</dbReference>
<sequence>MLLHMNHAYVDGSYSAPQDANGPDPLPLGAGWGMVFLQPGHPPRRLQGRIDPGSTPGPSGAEDNNAAELRAVLEALRHAPPGEPLTVHSDNTSTLRSIRLGSLSAPQDNLAARIRQEAQARGTALHLVRERRDRRHMRAAHDLANEARRAPPGTPLPPEGTVQISAEAVITQAHWRAEATIHLRRAGERVRLDLPLDPAAPLPPSAQALLGAVSLAQQDEVLLLRRASAVAQAIWTKPLRALEGEARDAVQAARQAAQALNVTVLFDAV</sequence>
<gene>
    <name evidence="3" type="ORF">GCM10008939_30240</name>
</gene>
<proteinExistence type="predicted"/>
<dbReference type="Gene3D" id="3.30.420.10">
    <property type="entry name" value="Ribonuclease H-like superfamily/Ribonuclease H"/>
    <property type="match status" value="1"/>
</dbReference>
<dbReference type="SUPFAM" id="SSF53098">
    <property type="entry name" value="Ribonuclease H-like"/>
    <property type="match status" value="1"/>
</dbReference>